<keyword evidence="1" id="KW-0472">Membrane</keyword>
<keyword evidence="4" id="KW-1185">Reference proteome</keyword>
<evidence type="ECO:0000313" key="4">
    <source>
        <dbReference type="Proteomes" id="UP000254575"/>
    </source>
</evidence>
<dbReference type="RefSeq" id="WP_115217437.1">
    <property type="nucleotide sequence ID" value="NZ_UHIA01000003.1"/>
</dbReference>
<name>A0A380MIX0_9GAMM</name>
<dbReference type="Pfam" id="PF00892">
    <property type="entry name" value="EamA"/>
    <property type="match status" value="1"/>
</dbReference>
<evidence type="ECO:0000256" key="1">
    <source>
        <dbReference type="SAM" id="Phobius"/>
    </source>
</evidence>
<protein>
    <submittedName>
        <fullName evidence="3">Uncharacterized inner membrane transporter yhbE</fullName>
    </submittedName>
</protein>
<dbReference type="InterPro" id="IPR000620">
    <property type="entry name" value="EamA_dom"/>
</dbReference>
<dbReference type="AlphaFoldDB" id="A0A380MIX0"/>
<reference evidence="3 4" key="1">
    <citation type="submission" date="2018-06" db="EMBL/GenBank/DDBJ databases">
        <authorList>
            <consortium name="Pathogen Informatics"/>
            <person name="Doyle S."/>
        </authorList>
    </citation>
    <scope>NUCLEOTIDE SEQUENCE [LARGE SCALE GENOMIC DNA]</scope>
    <source>
        <strain evidence="3 4">NCTC10717</strain>
    </source>
</reference>
<sequence>MNAGKGLLMASITVLMWGFLPMAAQPLLRLMNPQTLVTTRFAFAALFLFVLLSHRRELPTAATIVGEVKK</sequence>
<organism evidence="3 4">
    <name type="scientific">Suttonella indologenes</name>
    <dbReference type="NCBI Taxonomy" id="13276"/>
    <lineage>
        <taxon>Bacteria</taxon>
        <taxon>Pseudomonadati</taxon>
        <taxon>Pseudomonadota</taxon>
        <taxon>Gammaproteobacteria</taxon>
        <taxon>Cardiobacteriales</taxon>
        <taxon>Cardiobacteriaceae</taxon>
        <taxon>Suttonella</taxon>
    </lineage>
</organism>
<dbReference type="GO" id="GO:0016020">
    <property type="term" value="C:membrane"/>
    <property type="evidence" value="ECO:0007669"/>
    <property type="project" value="InterPro"/>
</dbReference>
<keyword evidence="1" id="KW-0812">Transmembrane</keyword>
<feature type="transmembrane region" description="Helical" evidence="1">
    <location>
        <begin position="34"/>
        <end position="52"/>
    </location>
</feature>
<proteinExistence type="predicted"/>
<evidence type="ECO:0000259" key="2">
    <source>
        <dbReference type="Pfam" id="PF00892"/>
    </source>
</evidence>
<feature type="domain" description="EamA" evidence="2">
    <location>
        <begin position="5"/>
        <end position="56"/>
    </location>
</feature>
<evidence type="ECO:0000313" key="3">
    <source>
        <dbReference type="EMBL" id="SUO91320.1"/>
    </source>
</evidence>
<dbReference type="Proteomes" id="UP000254575">
    <property type="component" value="Unassembled WGS sequence"/>
</dbReference>
<feature type="transmembrane region" description="Helical" evidence="1">
    <location>
        <begin position="7"/>
        <end position="28"/>
    </location>
</feature>
<accession>A0A380MIX0</accession>
<dbReference type="EMBL" id="UHIA01000003">
    <property type="protein sequence ID" value="SUO91320.1"/>
    <property type="molecule type" value="Genomic_DNA"/>
</dbReference>
<gene>
    <name evidence="3" type="primary">yhbE_1</name>
    <name evidence="3" type="ORF">NCTC10717_00101</name>
</gene>
<keyword evidence="1" id="KW-1133">Transmembrane helix</keyword>